<dbReference type="GO" id="GO:0032259">
    <property type="term" value="P:methylation"/>
    <property type="evidence" value="ECO:0007669"/>
    <property type="project" value="UniProtKB-KW"/>
</dbReference>
<feature type="transmembrane region" description="Helical" evidence="1">
    <location>
        <begin position="219"/>
        <end position="240"/>
    </location>
</feature>
<sequence length="263" mass="30189">MQCRVCGSETTPLFNTVVLHRYEVTYFECRTCAFVQTEDPYWLPEAYSNAFTATDTGTLQRSLILGRSAATLLYFAFDRAGKFVDYAGGYGTLARLMRDIGFDFYSTDLYAENFMARGFDAEPGHYELATAFECFEHFAHPRQELEKILAYSDNIFFTTQPCPEPAPAITDWWYYAPHHGQHVALYRPQTLAYLGQQYGLHYHRILNYHLYTRKRIPAFLFPFLVVAGRLGLSAIVRLLMKSRILSDAALLNRRGPSHSLPTK</sequence>
<dbReference type="AlphaFoldDB" id="A0A4Q2UJB8"/>
<keyword evidence="2" id="KW-0808">Transferase</keyword>
<evidence type="ECO:0000256" key="1">
    <source>
        <dbReference type="SAM" id="Phobius"/>
    </source>
</evidence>
<keyword evidence="1" id="KW-0472">Membrane</keyword>
<comment type="caution">
    <text evidence="2">The sequence shown here is derived from an EMBL/GenBank/DDBJ whole genome shotgun (WGS) entry which is preliminary data.</text>
</comment>
<dbReference type="Proteomes" id="UP000290407">
    <property type="component" value="Unassembled WGS sequence"/>
</dbReference>
<keyword evidence="1" id="KW-1133">Transmembrane helix</keyword>
<dbReference type="Pfam" id="PF13489">
    <property type="entry name" value="Methyltransf_23"/>
    <property type="match status" value="1"/>
</dbReference>
<reference evidence="2 3" key="1">
    <citation type="submission" date="2019-01" db="EMBL/GenBank/DDBJ databases">
        <title>Spirosoma flava sp. nov., a propanil-degrading bacterium isolated from herbicide-contaminated soil.</title>
        <authorList>
            <person name="Zhang L."/>
            <person name="Jiang J.-D."/>
        </authorList>
    </citation>
    <scope>NUCLEOTIDE SEQUENCE [LARGE SCALE GENOMIC DNA]</scope>
    <source>
        <strain evidence="2 3">TY50</strain>
    </source>
</reference>
<protein>
    <submittedName>
        <fullName evidence="2">Class I SAM-dependent methyltransferase</fullName>
    </submittedName>
</protein>
<dbReference type="EMBL" id="SBLB01000007">
    <property type="protein sequence ID" value="RYC67671.1"/>
    <property type="molecule type" value="Genomic_DNA"/>
</dbReference>
<organism evidence="2 3">
    <name type="scientific">Spirosoma sordidisoli</name>
    <dbReference type="NCBI Taxonomy" id="2502893"/>
    <lineage>
        <taxon>Bacteria</taxon>
        <taxon>Pseudomonadati</taxon>
        <taxon>Bacteroidota</taxon>
        <taxon>Cytophagia</taxon>
        <taxon>Cytophagales</taxon>
        <taxon>Cytophagaceae</taxon>
        <taxon>Spirosoma</taxon>
    </lineage>
</organism>
<evidence type="ECO:0000313" key="2">
    <source>
        <dbReference type="EMBL" id="RYC67671.1"/>
    </source>
</evidence>
<dbReference type="RefSeq" id="WP_077922191.1">
    <property type="nucleotide sequence ID" value="NZ_SBLB01000007.1"/>
</dbReference>
<dbReference type="InterPro" id="IPR029063">
    <property type="entry name" value="SAM-dependent_MTases_sf"/>
</dbReference>
<keyword evidence="2" id="KW-0489">Methyltransferase</keyword>
<evidence type="ECO:0000313" key="3">
    <source>
        <dbReference type="Proteomes" id="UP000290407"/>
    </source>
</evidence>
<dbReference type="Gene3D" id="3.40.50.150">
    <property type="entry name" value="Vaccinia Virus protein VP39"/>
    <property type="match status" value="1"/>
</dbReference>
<name>A0A4Q2UJB8_9BACT</name>
<keyword evidence="3" id="KW-1185">Reference proteome</keyword>
<dbReference type="GO" id="GO:0008168">
    <property type="term" value="F:methyltransferase activity"/>
    <property type="evidence" value="ECO:0007669"/>
    <property type="project" value="UniProtKB-KW"/>
</dbReference>
<gene>
    <name evidence="2" type="ORF">EQG79_23495</name>
</gene>
<keyword evidence="1" id="KW-0812">Transmembrane</keyword>
<accession>A0A4Q2UJB8</accession>
<dbReference type="SUPFAM" id="SSF53335">
    <property type="entry name" value="S-adenosyl-L-methionine-dependent methyltransferases"/>
    <property type="match status" value="1"/>
</dbReference>
<proteinExistence type="predicted"/>